<dbReference type="InterPro" id="IPR013651">
    <property type="entry name" value="ATP-grasp_RimK-type"/>
</dbReference>
<dbReference type="PANTHER" id="PTHR21621:SF0">
    <property type="entry name" value="BETA-CITRYLGLUTAMATE SYNTHASE B-RELATED"/>
    <property type="match status" value="1"/>
</dbReference>
<evidence type="ECO:0000313" key="2">
    <source>
        <dbReference type="EMBL" id="OGD25193.1"/>
    </source>
</evidence>
<dbReference type="GO" id="GO:0009432">
    <property type="term" value="P:SOS response"/>
    <property type="evidence" value="ECO:0007669"/>
    <property type="project" value="TreeGrafter"/>
</dbReference>
<accession>A0A1F5B3K2</accession>
<evidence type="ECO:0000259" key="1">
    <source>
        <dbReference type="Pfam" id="PF08443"/>
    </source>
</evidence>
<dbReference type="SUPFAM" id="SSF56059">
    <property type="entry name" value="Glutathione synthetase ATP-binding domain-like"/>
    <property type="match status" value="1"/>
</dbReference>
<proteinExistence type="predicted"/>
<sequence length="288" mass="33699">MAIKKEKLVFHIITSKIFWVGAPMIISEIIRRGHYISVFDENTIPPYKKLLNCDVFVDMSAITRKSFYTSLKNEYRRRKNSHLKIPLMIDPPEAIINSFDKRKTHKIFPDLVPESYNLTGKNNEGKINKFKNDEFVVIKTPLGWWGKDVERLTPQQAIKKYRKSKGLIVQKYTPFTKGVGRIVTFNHKNDFEIACSYLRIPNSWRTGTDVNYKCMQQPVTGKLRYFALSVSKRCGLYLNGIDYIYHNGDYVLLEVNAVPAMQELYDEFKIDIPRKLLNHIERGIKIRQ</sequence>
<reference evidence="2 3" key="1">
    <citation type="journal article" date="2016" name="Nat. Commun.">
        <title>Thousands of microbial genomes shed light on interconnected biogeochemical processes in an aquifer system.</title>
        <authorList>
            <person name="Anantharaman K."/>
            <person name="Brown C.T."/>
            <person name="Hug L.A."/>
            <person name="Sharon I."/>
            <person name="Castelle C.J."/>
            <person name="Probst A.J."/>
            <person name="Thomas B.C."/>
            <person name="Singh A."/>
            <person name="Wilkins M.J."/>
            <person name="Karaoz U."/>
            <person name="Brodie E.L."/>
            <person name="Williams K.H."/>
            <person name="Hubbard S.S."/>
            <person name="Banfield J.F."/>
        </authorList>
    </citation>
    <scope>NUCLEOTIDE SEQUENCE [LARGE SCALE GENOMIC DNA]</scope>
</reference>
<dbReference type="EMBL" id="MEYK01000019">
    <property type="protein sequence ID" value="OGD25193.1"/>
    <property type="molecule type" value="Genomic_DNA"/>
</dbReference>
<protein>
    <recommendedName>
        <fullName evidence="1">ATP-grasp fold RimK-type domain-containing protein</fullName>
    </recommendedName>
</protein>
<gene>
    <name evidence="2" type="ORF">A2819_03155</name>
</gene>
<dbReference type="PANTHER" id="PTHR21621">
    <property type="entry name" value="RIBOSOMAL PROTEIN S6 MODIFICATION PROTEIN"/>
    <property type="match status" value="1"/>
</dbReference>
<feature type="domain" description="ATP-grasp fold RimK-type" evidence="1">
    <location>
        <begin position="126"/>
        <end position="280"/>
    </location>
</feature>
<comment type="caution">
    <text evidence="2">The sequence shown here is derived from an EMBL/GenBank/DDBJ whole genome shotgun (WGS) entry which is preliminary data.</text>
</comment>
<dbReference type="Pfam" id="PF08443">
    <property type="entry name" value="RimK"/>
    <property type="match status" value="1"/>
</dbReference>
<dbReference type="GO" id="GO:0018169">
    <property type="term" value="F:ribosomal S6-glutamic acid ligase activity"/>
    <property type="evidence" value="ECO:0007669"/>
    <property type="project" value="TreeGrafter"/>
</dbReference>
<dbReference type="GO" id="GO:0005737">
    <property type="term" value="C:cytoplasm"/>
    <property type="evidence" value="ECO:0007669"/>
    <property type="project" value="TreeGrafter"/>
</dbReference>
<dbReference type="Proteomes" id="UP000176431">
    <property type="component" value="Unassembled WGS sequence"/>
</dbReference>
<dbReference type="AlphaFoldDB" id="A0A1F5B3K2"/>
<evidence type="ECO:0000313" key="3">
    <source>
        <dbReference type="Proteomes" id="UP000176431"/>
    </source>
</evidence>
<dbReference type="Gene3D" id="3.30.470.20">
    <property type="entry name" value="ATP-grasp fold, B domain"/>
    <property type="match status" value="1"/>
</dbReference>
<name>A0A1F5B3K2_9BACT</name>
<organism evidence="2 3">
    <name type="scientific">Candidatus Azambacteria bacterium RIFCSPHIGHO2_01_FULL_40_24</name>
    <dbReference type="NCBI Taxonomy" id="1797301"/>
    <lineage>
        <taxon>Bacteria</taxon>
        <taxon>Candidatus Azamiibacteriota</taxon>
    </lineage>
</organism>